<evidence type="ECO:0000313" key="8">
    <source>
        <dbReference type="EMBL" id="MPM59072.1"/>
    </source>
</evidence>
<dbReference type="CDD" id="cd01740">
    <property type="entry name" value="GATase1_FGAR_AT"/>
    <property type="match status" value="1"/>
</dbReference>
<dbReference type="PROSITE" id="PS51273">
    <property type="entry name" value="GATASE_TYPE_1"/>
    <property type="match status" value="1"/>
</dbReference>
<dbReference type="GO" id="GO:0006189">
    <property type="term" value="P:'de novo' IMP biosynthetic process"/>
    <property type="evidence" value="ECO:0007669"/>
    <property type="project" value="InterPro"/>
</dbReference>
<dbReference type="Gene3D" id="3.40.50.880">
    <property type="match status" value="1"/>
</dbReference>
<evidence type="ECO:0000256" key="4">
    <source>
        <dbReference type="ARBA" id="ARBA00022755"/>
    </source>
</evidence>
<reference evidence="8" key="1">
    <citation type="submission" date="2019-08" db="EMBL/GenBank/DDBJ databases">
        <authorList>
            <person name="Kucharzyk K."/>
            <person name="Murdoch R.W."/>
            <person name="Higgins S."/>
            <person name="Loffler F."/>
        </authorList>
    </citation>
    <scope>NUCLEOTIDE SEQUENCE</scope>
</reference>
<name>A0A645B0V3_9ZZZZ</name>
<accession>A0A645B0V3</accession>
<dbReference type="InterPro" id="IPR029062">
    <property type="entry name" value="Class_I_gatase-like"/>
</dbReference>
<proteinExistence type="inferred from homology"/>
<evidence type="ECO:0000256" key="1">
    <source>
        <dbReference type="ARBA" id="ARBA00022490"/>
    </source>
</evidence>
<evidence type="ECO:0000256" key="3">
    <source>
        <dbReference type="ARBA" id="ARBA00022741"/>
    </source>
</evidence>
<keyword evidence="4" id="KW-0658">Purine biosynthesis</keyword>
<dbReference type="GO" id="GO:0005524">
    <property type="term" value="F:ATP binding"/>
    <property type="evidence" value="ECO:0007669"/>
    <property type="project" value="UniProtKB-KW"/>
</dbReference>
<dbReference type="PIRSF" id="PIRSF001586">
    <property type="entry name" value="FGAM_synth_I"/>
    <property type="match status" value="1"/>
</dbReference>
<dbReference type="EC" id="6.3.5.3" evidence="8"/>
<dbReference type="SUPFAM" id="SSF52317">
    <property type="entry name" value="Class I glutamine amidotransferase-like"/>
    <property type="match status" value="1"/>
</dbReference>
<comment type="caution">
    <text evidence="8">The sequence shown here is derived from an EMBL/GenBank/DDBJ whole genome shotgun (WGS) entry which is preliminary data.</text>
</comment>
<evidence type="ECO:0000256" key="7">
    <source>
        <dbReference type="ARBA" id="ARBA00022962"/>
    </source>
</evidence>
<evidence type="ECO:0000256" key="2">
    <source>
        <dbReference type="ARBA" id="ARBA00022598"/>
    </source>
</evidence>
<gene>
    <name evidence="8" type="primary">purQ_15</name>
    <name evidence="8" type="ORF">SDC9_105910</name>
</gene>
<dbReference type="GO" id="GO:0016787">
    <property type="term" value="F:hydrolase activity"/>
    <property type="evidence" value="ECO:0007669"/>
    <property type="project" value="UniProtKB-KW"/>
</dbReference>
<keyword evidence="1" id="KW-0963">Cytoplasm</keyword>
<dbReference type="Pfam" id="PF13507">
    <property type="entry name" value="GATase_5"/>
    <property type="match status" value="1"/>
</dbReference>
<dbReference type="PANTHER" id="PTHR47552:SF1">
    <property type="entry name" value="PHOSPHORIBOSYLFORMYLGLYCINAMIDINE SYNTHASE SUBUNIT PURQ"/>
    <property type="match status" value="1"/>
</dbReference>
<keyword evidence="5" id="KW-0378">Hydrolase</keyword>
<dbReference type="AlphaFoldDB" id="A0A645B0V3"/>
<organism evidence="8">
    <name type="scientific">bioreactor metagenome</name>
    <dbReference type="NCBI Taxonomy" id="1076179"/>
    <lineage>
        <taxon>unclassified sequences</taxon>
        <taxon>metagenomes</taxon>
        <taxon>ecological metagenomes</taxon>
    </lineage>
</organism>
<sequence>MKCCVITFPGSNCDHDAIFATSLTGFDVVNSWHEETKLPDKTDLVIIPGGFSYGDYLRCGAIARFAPIMRDVVKFADSGGYVIGICNGFQILTETQLLPGVLLRNNCISFRCCDVFLSVSNNNTAFTNNYKQNQVIRIPIAHGEGNYYADPVTINEIENENRVIFRYCDENGDITPQANPNGSLNNIAGIVSKKGNVLGMMPHPERYSDKILGCDDGKHLFLSLINKLETK</sequence>
<dbReference type="EMBL" id="VSSQ01017110">
    <property type="protein sequence ID" value="MPM59072.1"/>
    <property type="molecule type" value="Genomic_DNA"/>
</dbReference>
<dbReference type="NCBIfam" id="NF002957">
    <property type="entry name" value="PRK03619.1"/>
    <property type="match status" value="1"/>
</dbReference>
<keyword evidence="3" id="KW-0547">Nucleotide-binding</keyword>
<keyword evidence="6" id="KW-0067">ATP-binding</keyword>
<dbReference type="NCBIfam" id="TIGR01737">
    <property type="entry name" value="FGAM_synth_I"/>
    <property type="match status" value="1"/>
</dbReference>
<dbReference type="GO" id="GO:0004642">
    <property type="term" value="F:phosphoribosylformylglycinamidine synthase activity"/>
    <property type="evidence" value="ECO:0007669"/>
    <property type="project" value="UniProtKB-EC"/>
</dbReference>
<dbReference type="InterPro" id="IPR010075">
    <property type="entry name" value="PRibForGlyAmidine_synth_PurQ"/>
</dbReference>
<keyword evidence="2 8" id="KW-0436">Ligase</keyword>
<dbReference type="PANTHER" id="PTHR47552">
    <property type="entry name" value="PHOSPHORIBOSYLFORMYLGLYCINAMIDINE SYNTHASE SUBUNIT PURQ"/>
    <property type="match status" value="1"/>
</dbReference>
<keyword evidence="7" id="KW-0315">Glutamine amidotransferase</keyword>
<evidence type="ECO:0000256" key="6">
    <source>
        <dbReference type="ARBA" id="ARBA00022840"/>
    </source>
</evidence>
<dbReference type="SMART" id="SM01211">
    <property type="entry name" value="GATase_5"/>
    <property type="match status" value="1"/>
</dbReference>
<evidence type="ECO:0000256" key="5">
    <source>
        <dbReference type="ARBA" id="ARBA00022801"/>
    </source>
</evidence>
<protein>
    <submittedName>
        <fullName evidence="8">Phosphoribosylformylglycinamidine synthase subunit PurQ</fullName>
        <ecNumber evidence="8">6.3.5.3</ecNumber>
    </submittedName>
</protein>
<dbReference type="HAMAP" id="MF_00421">
    <property type="entry name" value="PurQ"/>
    <property type="match status" value="1"/>
</dbReference>